<evidence type="ECO:0000313" key="2">
    <source>
        <dbReference type="Proteomes" id="UP001054252"/>
    </source>
</evidence>
<dbReference type="AlphaFoldDB" id="A0AAV5JGC7"/>
<protein>
    <recommendedName>
        <fullName evidence="3">Sushi domain-containing protein</fullName>
    </recommendedName>
</protein>
<proteinExistence type="predicted"/>
<dbReference type="Proteomes" id="UP001054252">
    <property type="component" value="Unassembled WGS sequence"/>
</dbReference>
<comment type="caution">
    <text evidence="1">The sequence shown here is derived from an EMBL/GenBank/DDBJ whole genome shotgun (WGS) entry which is preliminary data.</text>
</comment>
<organism evidence="1 2">
    <name type="scientific">Rubroshorea leprosula</name>
    <dbReference type="NCBI Taxonomy" id="152421"/>
    <lineage>
        <taxon>Eukaryota</taxon>
        <taxon>Viridiplantae</taxon>
        <taxon>Streptophyta</taxon>
        <taxon>Embryophyta</taxon>
        <taxon>Tracheophyta</taxon>
        <taxon>Spermatophyta</taxon>
        <taxon>Magnoliopsida</taxon>
        <taxon>eudicotyledons</taxon>
        <taxon>Gunneridae</taxon>
        <taxon>Pentapetalae</taxon>
        <taxon>rosids</taxon>
        <taxon>malvids</taxon>
        <taxon>Malvales</taxon>
        <taxon>Dipterocarpaceae</taxon>
        <taxon>Rubroshorea</taxon>
    </lineage>
</organism>
<sequence>MYFCRTGSPYQWGLNIGNYCRLPVGVVNTGTITVACQWELLNTGTSVTLPMGLNIGNYCARQWEVYKCWP</sequence>
<accession>A0AAV5JGC7</accession>
<gene>
    <name evidence="1" type="ORF">SLEP1_g24574</name>
</gene>
<evidence type="ECO:0000313" key="1">
    <source>
        <dbReference type="EMBL" id="GKV13579.1"/>
    </source>
</evidence>
<reference evidence="1 2" key="1">
    <citation type="journal article" date="2021" name="Commun. Biol.">
        <title>The genome of Shorea leprosula (Dipterocarpaceae) highlights the ecological relevance of drought in aseasonal tropical rainforests.</title>
        <authorList>
            <person name="Ng K.K.S."/>
            <person name="Kobayashi M.J."/>
            <person name="Fawcett J.A."/>
            <person name="Hatakeyama M."/>
            <person name="Paape T."/>
            <person name="Ng C.H."/>
            <person name="Ang C.C."/>
            <person name="Tnah L.H."/>
            <person name="Lee C.T."/>
            <person name="Nishiyama T."/>
            <person name="Sese J."/>
            <person name="O'Brien M.J."/>
            <person name="Copetti D."/>
            <person name="Mohd Noor M.I."/>
            <person name="Ong R.C."/>
            <person name="Putra M."/>
            <person name="Sireger I.Z."/>
            <person name="Indrioko S."/>
            <person name="Kosugi Y."/>
            <person name="Izuno A."/>
            <person name="Isagi Y."/>
            <person name="Lee S.L."/>
            <person name="Shimizu K.K."/>
        </authorList>
    </citation>
    <scope>NUCLEOTIDE SEQUENCE [LARGE SCALE GENOMIC DNA]</scope>
    <source>
        <strain evidence="1">214</strain>
    </source>
</reference>
<evidence type="ECO:0008006" key="3">
    <source>
        <dbReference type="Google" id="ProtNLM"/>
    </source>
</evidence>
<keyword evidence="2" id="KW-1185">Reference proteome</keyword>
<name>A0AAV5JGC7_9ROSI</name>
<dbReference type="EMBL" id="BPVZ01000039">
    <property type="protein sequence ID" value="GKV13579.1"/>
    <property type="molecule type" value="Genomic_DNA"/>
</dbReference>